<dbReference type="InterPro" id="IPR050390">
    <property type="entry name" value="C5-Methyltransferase"/>
</dbReference>
<dbReference type="InterPro" id="IPR001525">
    <property type="entry name" value="C5_MeTfrase"/>
</dbReference>
<evidence type="ECO:0000256" key="4">
    <source>
        <dbReference type="ARBA" id="ARBA00022691"/>
    </source>
</evidence>
<feature type="active site" evidence="7">
    <location>
        <position position="78"/>
    </location>
</feature>
<evidence type="ECO:0000256" key="1">
    <source>
        <dbReference type="ARBA" id="ARBA00011975"/>
    </source>
</evidence>
<keyword evidence="3 7" id="KW-0808">Transferase</keyword>
<proteinExistence type="inferred from homology"/>
<dbReference type="GO" id="GO:0032259">
    <property type="term" value="P:methylation"/>
    <property type="evidence" value="ECO:0007669"/>
    <property type="project" value="UniProtKB-KW"/>
</dbReference>
<dbReference type="PROSITE" id="PS51257">
    <property type="entry name" value="PROKAR_LIPOPROTEIN"/>
    <property type="match status" value="1"/>
</dbReference>
<keyword evidence="5" id="KW-0680">Restriction system</keyword>
<evidence type="ECO:0000256" key="6">
    <source>
        <dbReference type="ARBA" id="ARBA00047422"/>
    </source>
</evidence>
<dbReference type="GO" id="GO:0008168">
    <property type="term" value="F:methyltransferase activity"/>
    <property type="evidence" value="ECO:0007669"/>
    <property type="project" value="UniProtKB-KW"/>
</dbReference>
<dbReference type="Gene3D" id="3.90.120.10">
    <property type="entry name" value="DNA Methylase, subunit A, domain 2"/>
    <property type="match status" value="1"/>
</dbReference>
<evidence type="ECO:0000313" key="8">
    <source>
        <dbReference type="EMBL" id="MEZ6852075.1"/>
    </source>
</evidence>
<keyword evidence="4 7" id="KW-0949">S-adenosyl-L-methionine</keyword>
<evidence type="ECO:0000256" key="2">
    <source>
        <dbReference type="ARBA" id="ARBA00022603"/>
    </source>
</evidence>
<dbReference type="PROSITE" id="PS51679">
    <property type="entry name" value="SAM_MT_C5"/>
    <property type="match status" value="1"/>
</dbReference>
<evidence type="ECO:0000256" key="5">
    <source>
        <dbReference type="ARBA" id="ARBA00022747"/>
    </source>
</evidence>
<comment type="catalytic activity">
    <reaction evidence="6">
        <text>a 2'-deoxycytidine in DNA + S-adenosyl-L-methionine = a 5-methyl-2'-deoxycytidine in DNA + S-adenosyl-L-homocysteine + H(+)</text>
        <dbReference type="Rhea" id="RHEA:13681"/>
        <dbReference type="Rhea" id="RHEA-COMP:11369"/>
        <dbReference type="Rhea" id="RHEA-COMP:11370"/>
        <dbReference type="ChEBI" id="CHEBI:15378"/>
        <dbReference type="ChEBI" id="CHEBI:57856"/>
        <dbReference type="ChEBI" id="CHEBI:59789"/>
        <dbReference type="ChEBI" id="CHEBI:85452"/>
        <dbReference type="ChEBI" id="CHEBI:85454"/>
        <dbReference type="EC" id="2.1.1.37"/>
    </reaction>
</comment>
<comment type="caution">
    <text evidence="8">The sequence shown here is derived from an EMBL/GenBank/DDBJ whole genome shotgun (WGS) entry which is preliminary data.</text>
</comment>
<gene>
    <name evidence="8" type="ORF">AB2Z07_00780</name>
</gene>
<dbReference type="Gene3D" id="3.40.50.150">
    <property type="entry name" value="Vaccinia Virus protein VP39"/>
    <property type="match status" value="1"/>
</dbReference>
<dbReference type="PANTHER" id="PTHR10629">
    <property type="entry name" value="CYTOSINE-SPECIFIC METHYLTRANSFERASE"/>
    <property type="match status" value="1"/>
</dbReference>
<comment type="similarity">
    <text evidence="7">Belongs to the class I-like SAM-binding methyltransferase superfamily. C5-methyltransferase family.</text>
</comment>
<evidence type="ECO:0000256" key="3">
    <source>
        <dbReference type="ARBA" id="ARBA00022679"/>
    </source>
</evidence>
<dbReference type="Proteomes" id="UP001568358">
    <property type="component" value="Unassembled WGS sequence"/>
</dbReference>
<name>A0ABV4JQM3_9BACT</name>
<accession>A0ABV4JQM3</accession>
<reference evidence="8 9" key="1">
    <citation type="submission" date="2024-07" db="EMBL/GenBank/DDBJ databases">
        <title>Active virus-host system and metabolic interactions in a Lokiarchaeon culture.</title>
        <authorList>
            <person name="Ponce Toledo R.I."/>
            <person name="Rodrigues Oliveira T."/>
            <person name="Schleper C."/>
        </authorList>
    </citation>
    <scope>NUCLEOTIDE SEQUENCE [LARGE SCALE GENOMIC DNA]</scope>
    <source>
        <strain evidence="8 9">B35</strain>
    </source>
</reference>
<dbReference type="Pfam" id="PF00145">
    <property type="entry name" value="DNA_methylase"/>
    <property type="match status" value="2"/>
</dbReference>
<dbReference type="SUPFAM" id="SSF53335">
    <property type="entry name" value="S-adenosyl-L-methionine-dependent methyltransferases"/>
    <property type="match status" value="1"/>
</dbReference>
<keyword evidence="9" id="KW-1185">Reference proteome</keyword>
<dbReference type="PANTHER" id="PTHR10629:SF52">
    <property type="entry name" value="DNA (CYTOSINE-5)-METHYLTRANSFERASE 1"/>
    <property type="match status" value="1"/>
</dbReference>
<sequence length="563" mass="61680">MRGLIIDLFAGGGGASTGCEMATGRSPDIAINHDMCAVAMHKENHPDTLHYCQNICDVQPTHVVKGRPVELLWASPDCTHFSKAKGGKPRDQKIRDLAWTIVKWAEQVRPKIICLENVEEFQTWGALDKNGQPIESEKGATFRAWKRALRRAGYKIEHKELRACDYGAPTIRKRFFLVARCDGQKINWPKATHGEGLLPYRTAAECIDWNEPACSIFATKPEAITWAKEHGKGIPKRPLAEKTMCRVARGVQKFVINDPDPFIVNSHTPFIQHVQHSSAVNGVMAADEPMRTITATPKGGGMALVAPVINTYYGAKTKNDFRGCKLDGLLGTQTTENRHALVTAFLAKHYGGVTGTSVDKPTGTVTTVDHHAVVSAFLSRQFGQSVGQRSDKATPTIMPNGGGKTALTLGYMQKMRGTNIGSKLETPLHTVSAGGLHHALTIAHMISFYGSETEPVTLEKPMRTVVTKDRFGLVVVDVQGEPHVMTDIAMRMLTPRELYRAQGFPETYIIDQAAGKKLSKTQQVKMCGNSVPPPLAASLIKANYSTLTEDQEQRTALPLLEVA</sequence>
<dbReference type="EMBL" id="JBFSOO010000001">
    <property type="protein sequence ID" value="MEZ6852075.1"/>
    <property type="molecule type" value="Genomic_DNA"/>
</dbReference>
<dbReference type="InterPro" id="IPR029063">
    <property type="entry name" value="SAM-dependent_MTases_sf"/>
</dbReference>
<dbReference type="EC" id="2.1.1.37" evidence="1"/>
<keyword evidence="2 7" id="KW-0489">Methyltransferase</keyword>
<protein>
    <recommendedName>
        <fullName evidence="1">DNA (cytosine-5-)-methyltransferase</fullName>
        <ecNumber evidence="1">2.1.1.37</ecNumber>
    </recommendedName>
</protein>
<evidence type="ECO:0000256" key="7">
    <source>
        <dbReference type="PROSITE-ProRule" id="PRU01016"/>
    </source>
</evidence>
<dbReference type="PRINTS" id="PR00105">
    <property type="entry name" value="C5METTRFRASE"/>
</dbReference>
<organism evidence="8 9">
    <name type="scientific">Halodesulfovibrio aestuarii</name>
    <dbReference type="NCBI Taxonomy" id="126333"/>
    <lineage>
        <taxon>Bacteria</taxon>
        <taxon>Pseudomonadati</taxon>
        <taxon>Thermodesulfobacteriota</taxon>
        <taxon>Desulfovibrionia</taxon>
        <taxon>Desulfovibrionales</taxon>
        <taxon>Desulfovibrionaceae</taxon>
        <taxon>Halodesulfovibrio</taxon>
    </lineage>
</organism>
<dbReference type="RefSeq" id="WP_371149745.1">
    <property type="nucleotide sequence ID" value="NZ_JBFSOO010000001.1"/>
</dbReference>
<evidence type="ECO:0000313" key="9">
    <source>
        <dbReference type="Proteomes" id="UP001568358"/>
    </source>
</evidence>